<sequence length="159" mass="17755">MIVLAVFTIVEALLLASTTSLYDPSIVYMAMVGTAVIVVCLILYASSTERDFTGYYPYLWVFCLSLCLFGIFCIWSPFTYAIYSALAIFLFSAYIVCDTQLIVGGKGRAELGVDDYVFGALVLYLDIINLFLYLLSFLSATINRDCGVCYYQTIKQTTQ</sequence>
<gene>
    <name evidence="7" type="ORF">GSBLH_T00001105001</name>
</gene>
<protein>
    <submittedName>
        <fullName evidence="7">Uncharacterized protein</fullName>
    </submittedName>
</protein>
<keyword evidence="6" id="KW-0732">Signal</keyword>
<evidence type="ECO:0000256" key="3">
    <source>
        <dbReference type="ARBA" id="ARBA00022989"/>
    </source>
</evidence>
<evidence type="ECO:0000256" key="1">
    <source>
        <dbReference type="ARBA" id="ARBA00004141"/>
    </source>
</evidence>
<keyword evidence="4 5" id="KW-0472">Membrane</keyword>
<feature type="transmembrane region" description="Helical" evidence="5">
    <location>
        <begin position="26"/>
        <end position="46"/>
    </location>
</feature>
<feature type="transmembrane region" description="Helical" evidence="5">
    <location>
        <begin position="116"/>
        <end position="135"/>
    </location>
</feature>
<feature type="signal peptide" evidence="6">
    <location>
        <begin position="1"/>
        <end position="16"/>
    </location>
</feature>
<feature type="transmembrane region" description="Helical" evidence="5">
    <location>
        <begin position="84"/>
        <end position="104"/>
    </location>
</feature>
<proteinExistence type="inferred from homology"/>
<keyword evidence="2 5" id="KW-0812">Transmembrane</keyword>
<evidence type="ECO:0000256" key="5">
    <source>
        <dbReference type="RuleBase" id="RU004379"/>
    </source>
</evidence>
<dbReference type="PANTHER" id="PTHR23291">
    <property type="entry name" value="BAX INHIBITOR-RELATED"/>
    <property type="match status" value="1"/>
</dbReference>
<feature type="chain" id="PRO_5003117600" evidence="6">
    <location>
        <begin position="17"/>
        <end position="159"/>
    </location>
</feature>
<reference evidence="7" key="1">
    <citation type="submission" date="2010-02" db="EMBL/GenBank/DDBJ databases">
        <title>Sequencing and annotation of the Blastocystis hominis genome.</title>
        <authorList>
            <person name="Wincker P."/>
        </authorList>
    </citation>
    <scope>NUCLEOTIDE SEQUENCE</scope>
    <source>
        <strain evidence="7">Singapore isolate B</strain>
    </source>
</reference>
<evidence type="ECO:0000313" key="7">
    <source>
        <dbReference type="EMBL" id="CBK20851.2"/>
    </source>
</evidence>
<organism evidence="7">
    <name type="scientific">Blastocystis hominis</name>
    <dbReference type="NCBI Taxonomy" id="12968"/>
    <lineage>
        <taxon>Eukaryota</taxon>
        <taxon>Sar</taxon>
        <taxon>Stramenopiles</taxon>
        <taxon>Bigyra</taxon>
        <taxon>Opalozoa</taxon>
        <taxon>Opalinata</taxon>
        <taxon>Blastocystidae</taxon>
        <taxon>Blastocystis</taxon>
    </lineage>
</organism>
<accession>D8LX56</accession>
<dbReference type="Pfam" id="PF01027">
    <property type="entry name" value="Bax1-I"/>
    <property type="match status" value="1"/>
</dbReference>
<name>D8LX56_BLAHO</name>
<keyword evidence="8" id="KW-1185">Reference proteome</keyword>
<dbReference type="GeneID" id="24918384"/>
<dbReference type="AlphaFoldDB" id="D8LX56"/>
<dbReference type="EMBL" id="FN668639">
    <property type="protein sequence ID" value="CBK20851.2"/>
    <property type="molecule type" value="Genomic_DNA"/>
</dbReference>
<dbReference type="InParanoid" id="D8LX56"/>
<dbReference type="GO" id="GO:0016020">
    <property type="term" value="C:membrane"/>
    <property type="evidence" value="ECO:0007669"/>
    <property type="project" value="UniProtKB-SubCell"/>
</dbReference>
<dbReference type="OrthoDB" id="7933078at2759"/>
<keyword evidence="3 5" id="KW-1133">Transmembrane helix</keyword>
<feature type="transmembrane region" description="Helical" evidence="5">
    <location>
        <begin position="58"/>
        <end position="78"/>
    </location>
</feature>
<dbReference type="Proteomes" id="UP000008312">
    <property type="component" value="Unassembled WGS sequence"/>
</dbReference>
<evidence type="ECO:0000256" key="4">
    <source>
        <dbReference type="ARBA" id="ARBA00023136"/>
    </source>
</evidence>
<evidence type="ECO:0000313" key="8">
    <source>
        <dbReference type="Proteomes" id="UP000008312"/>
    </source>
</evidence>
<dbReference type="PANTHER" id="PTHR23291:SF50">
    <property type="entry name" value="PROTEIN LIFEGUARD 4"/>
    <property type="match status" value="1"/>
</dbReference>
<dbReference type="OMA" id="ATINRDC"/>
<evidence type="ECO:0000256" key="6">
    <source>
        <dbReference type="SAM" id="SignalP"/>
    </source>
</evidence>
<dbReference type="InterPro" id="IPR006214">
    <property type="entry name" value="Bax_inhibitor_1-related"/>
</dbReference>
<comment type="subcellular location">
    <subcellularLocation>
        <location evidence="1">Membrane</location>
        <topology evidence="1">Multi-pass membrane protein</topology>
    </subcellularLocation>
</comment>
<dbReference type="RefSeq" id="XP_012894899.1">
    <property type="nucleotide sequence ID" value="XM_013039445.1"/>
</dbReference>
<comment type="caution">
    <text evidence="5">Lacks conserved residue(s) required for the propagation of feature annotation.</text>
</comment>
<comment type="similarity">
    <text evidence="5">Belongs to the BI1 family.</text>
</comment>
<evidence type="ECO:0000256" key="2">
    <source>
        <dbReference type="ARBA" id="ARBA00022692"/>
    </source>
</evidence>